<dbReference type="AlphaFoldDB" id="A0ABD1G9Z4"/>
<dbReference type="EMBL" id="JBEAFC010000009">
    <property type="protein sequence ID" value="KAL1539823.1"/>
    <property type="molecule type" value="Genomic_DNA"/>
</dbReference>
<comment type="caution">
    <text evidence="1">The sequence shown here is derived from an EMBL/GenBank/DDBJ whole genome shotgun (WGS) entry which is preliminary data.</text>
</comment>
<organism evidence="1 2">
    <name type="scientific">Salvia divinorum</name>
    <name type="common">Maria pastora</name>
    <name type="synonym">Diviner's sage</name>
    <dbReference type="NCBI Taxonomy" id="28513"/>
    <lineage>
        <taxon>Eukaryota</taxon>
        <taxon>Viridiplantae</taxon>
        <taxon>Streptophyta</taxon>
        <taxon>Embryophyta</taxon>
        <taxon>Tracheophyta</taxon>
        <taxon>Spermatophyta</taxon>
        <taxon>Magnoliopsida</taxon>
        <taxon>eudicotyledons</taxon>
        <taxon>Gunneridae</taxon>
        <taxon>Pentapetalae</taxon>
        <taxon>asterids</taxon>
        <taxon>lamiids</taxon>
        <taxon>Lamiales</taxon>
        <taxon>Lamiaceae</taxon>
        <taxon>Nepetoideae</taxon>
        <taxon>Mentheae</taxon>
        <taxon>Salviinae</taxon>
        <taxon>Salvia</taxon>
        <taxon>Salvia subgen. Calosphace</taxon>
    </lineage>
</organism>
<sequence length="93" mass="10310">MRLSFVDGRRAKYVKSSSFHPSSFRRIHDDQHTTSSVRDQNPTASFVSAESAGSLNLAFSESSLNESTRFCSLATNSIKRDVKVARERALALS</sequence>
<reference evidence="1 2" key="1">
    <citation type="submission" date="2024-06" db="EMBL/GenBank/DDBJ databases">
        <title>A chromosome level genome sequence of Diviner's sage (Salvia divinorum).</title>
        <authorList>
            <person name="Ford S.A."/>
            <person name="Ro D.-K."/>
            <person name="Ness R.W."/>
            <person name="Phillips M.A."/>
        </authorList>
    </citation>
    <scope>NUCLEOTIDE SEQUENCE [LARGE SCALE GENOMIC DNA]</scope>
    <source>
        <strain evidence="1">SAF-2024a</strain>
        <tissue evidence="1">Leaf</tissue>
    </source>
</reference>
<accession>A0ABD1G9Z4</accession>
<dbReference type="Proteomes" id="UP001567538">
    <property type="component" value="Unassembled WGS sequence"/>
</dbReference>
<name>A0ABD1G9Z4_SALDI</name>
<evidence type="ECO:0000313" key="2">
    <source>
        <dbReference type="Proteomes" id="UP001567538"/>
    </source>
</evidence>
<gene>
    <name evidence="1" type="ORF">AAHA92_24259</name>
</gene>
<protein>
    <submittedName>
        <fullName evidence="1">Uncharacterized protein</fullName>
    </submittedName>
</protein>
<proteinExistence type="predicted"/>
<evidence type="ECO:0000313" key="1">
    <source>
        <dbReference type="EMBL" id="KAL1539823.1"/>
    </source>
</evidence>
<keyword evidence="2" id="KW-1185">Reference proteome</keyword>